<dbReference type="InterPro" id="IPR010371">
    <property type="entry name" value="YBR137W-like"/>
</dbReference>
<dbReference type="AlphaFoldDB" id="A0A8E2DF56"/>
<dbReference type="Proteomes" id="UP000250043">
    <property type="component" value="Unassembled WGS sequence"/>
</dbReference>
<evidence type="ECO:0000313" key="1">
    <source>
        <dbReference type="EMBL" id="OCH84596.1"/>
    </source>
</evidence>
<dbReference type="OrthoDB" id="2209940at2759"/>
<dbReference type="PIRSF" id="PIRSF008757">
    <property type="entry name" value="UCP008757"/>
    <property type="match status" value="1"/>
</dbReference>
<dbReference type="PANTHER" id="PTHR28255:SF1">
    <property type="entry name" value="UPF0303 PROTEIN YBR137W"/>
    <property type="match status" value="1"/>
</dbReference>
<evidence type="ECO:0000313" key="2">
    <source>
        <dbReference type="Proteomes" id="UP000250043"/>
    </source>
</evidence>
<dbReference type="Gene3D" id="3.30.450.150">
    <property type="entry name" value="Haem-degrading domain"/>
    <property type="match status" value="1"/>
</dbReference>
<protein>
    <recommendedName>
        <fullName evidence="3">DUF967 domain protein</fullName>
    </recommendedName>
</protein>
<proteinExistence type="predicted"/>
<dbReference type="PANTHER" id="PTHR28255">
    <property type="match status" value="1"/>
</dbReference>
<gene>
    <name evidence="1" type="ORF">OBBRIDRAFT_798940</name>
</gene>
<reference evidence="1 2" key="1">
    <citation type="submission" date="2016-07" db="EMBL/GenBank/DDBJ databases">
        <title>Draft genome of the white-rot fungus Obba rivulosa 3A-2.</title>
        <authorList>
            <consortium name="DOE Joint Genome Institute"/>
            <person name="Miettinen O."/>
            <person name="Riley R."/>
            <person name="Acob R."/>
            <person name="Barry K."/>
            <person name="Cullen D."/>
            <person name="De Vries R."/>
            <person name="Hainaut M."/>
            <person name="Hatakka A."/>
            <person name="Henrissat B."/>
            <person name="Hilden K."/>
            <person name="Kuo R."/>
            <person name="Labutti K."/>
            <person name="Lipzen A."/>
            <person name="Makela M.R."/>
            <person name="Sandor L."/>
            <person name="Spatafora J.W."/>
            <person name="Grigoriev I.V."/>
            <person name="Hibbett D.S."/>
        </authorList>
    </citation>
    <scope>NUCLEOTIDE SEQUENCE [LARGE SCALE GENOMIC DNA]</scope>
    <source>
        <strain evidence="1 2">3A-2</strain>
    </source>
</reference>
<dbReference type="SUPFAM" id="SSF143744">
    <property type="entry name" value="GlcG-like"/>
    <property type="match status" value="1"/>
</dbReference>
<sequence length="181" mass="19944">MSNAGIRKAPETLEAVAEQERRCVFPFFTSETAWTVGTLLRNRLREASPRPAVVNITLANTNQLLFHCATRPGTLADNDTWVARKRATVLRWGVSTLQKNYSLAGSTTAQKEVTFAAKFQLGERVGQYAIHGGGFPIRVKGVEGVVGVIVVSGLTMEEDHEVIVEVLEDYLRKVESGEIKE</sequence>
<dbReference type="InterPro" id="IPR005624">
    <property type="entry name" value="PduO/GlcC-like"/>
</dbReference>
<dbReference type="GO" id="GO:0072380">
    <property type="term" value="C:TRC complex"/>
    <property type="evidence" value="ECO:0007669"/>
    <property type="project" value="TreeGrafter"/>
</dbReference>
<keyword evidence="2" id="KW-1185">Reference proteome</keyword>
<accession>A0A8E2DF56</accession>
<dbReference type="Pfam" id="PF03928">
    <property type="entry name" value="HbpS-like"/>
    <property type="match status" value="1"/>
</dbReference>
<name>A0A8E2DF56_9APHY</name>
<dbReference type="InterPro" id="IPR038084">
    <property type="entry name" value="PduO/GlcC-like_sf"/>
</dbReference>
<dbReference type="GO" id="GO:0006620">
    <property type="term" value="P:post-translational protein targeting to endoplasmic reticulum membrane"/>
    <property type="evidence" value="ECO:0007669"/>
    <property type="project" value="TreeGrafter"/>
</dbReference>
<dbReference type="EMBL" id="KV722655">
    <property type="protein sequence ID" value="OCH84596.1"/>
    <property type="molecule type" value="Genomic_DNA"/>
</dbReference>
<evidence type="ECO:0008006" key="3">
    <source>
        <dbReference type="Google" id="ProtNLM"/>
    </source>
</evidence>
<organism evidence="1 2">
    <name type="scientific">Obba rivulosa</name>
    <dbReference type="NCBI Taxonomy" id="1052685"/>
    <lineage>
        <taxon>Eukaryota</taxon>
        <taxon>Fungi</taxon>
        <taxon>Dikarya</taxon>
        <taxon>Basidiomycota</taxon>
        <taxon>Agaricomycotina</taxon>
        <taxon>Agaricomycetes</taxon>
        <taxon>Polyporales</taxon>
        <taxon>Gelatoporiaceae</taxon>
        <taxon>Obba</taxon>
    </lineage>
</organism>